<dbReference type="GO" id="GO:0009279">
    <property type="term" value="C:cell outer membrane"/>
    <property type="evidence" value="ECO:0007669"/>
    <property type="project" value="UniProtKB-SubCell"/>
</dbReference>
<protein>
    <submittedName>
        <fullName evidence="7">MltA-interacting protein MipA</fullName>
    </submittedName>
</protein>
<dbReference type="PANTHER" id="PTHR38776:SF1">
    <property type="entry name" value="MLTA-INTERACTING PROTEIN-RELATED"/>
    <property type="match status" value="1"/>
</dbReference>
<feature type="signal peptide" evidence="6">
    <location>
        <begin position="1"/>
        <end position="22"/>
    </location>
</feature>
<dbReference type="OrthoDB" id="5462484at2"/>
<keyword evidence="3 6" id="KW-0732">Signal</keyword>
<dbReference type="Proteomes" id="UP000076577">
    <property type="component" value="Unassembled WGS sequence"/>
</dbReference>
<evidence type="ECO:0000313" key="8">
    <source>
        <dbReference type="Proteomes" id="UP000076577"/>
    </source>
</evidence>
<evidence type="ECO:0000256" key="5">
    <source>
        <dbReference type="ARBA" id="ARBA00023237"/>
    </source>
</evidence>
<evidence type="ECO:0000313" key="7">
    <source>
        <dbReference type="EMBL" id="KZL17286.1"/>
    </source>
</evidence>
<keyword evidence="5" id="KW-0998">Cell outer membrane</keyword>
<dbReference type="PATRIC" id="fig|989403.3.peg.3379"/>
<feature type="chain" id="PRO_5007868701" evidence="6">
    <location>
        <begin position="23"/>
        <end position="260"/>
    </location>
</feature>
<reference evidence="7 8" key="1">
    <citation type="journal article" date="2016" name="Front. Microbiol.">
        <title>Comparative Genomic Analysis Reveals a Diverse Repertoire of Genes Involved in Prokaryote-Eukaryote Interactions within the Pseudovibrio Genus.</title>
        <authorList>
            <person name="Romano S."/>
            <person name="Fernandez-Guerra A."/>
            <person name="Reen F.J."/>
            <person name="Glockner F.O."/>
            <person name="Crowley S.P."/>
            <person name="O'Sullivan O."/>
            <person name="Cotter P.D."/>
            <person name="Adams C."/>
            <person name="Dobson A.D."/>
            <person name="O'Gara F."/>
        </authorList>
    </citation>
    <scope>NUCLEOTIDE SEQUENCE [LARGE SCALE GENOMIC DNA]</scope>
    <source>
        <strain evidence="7 8">Ad2</strain>
    </source>
</reference>
<comment type="caution">
    <text evidence="7">The sequence shown here is derived from an EMBL/GenBank/DDBJ whole genome shotgun (WGS) entry which is preliminary data.</text>
</comment>
<evidence type="ECO:0000256" key="3">
    <source>
        <dbReference type="ARBA" id="ARBA00022729"/>
    </source>
</evidence>
<accession>A0A165X2R0</accession>
<evidence type="ECO:0000256" key="1">
    <source>
        <dbReference type="ARBA" id="ARBA00004442"/>
    </source>
</evidence>
<evidence type="ECO:0000256" key="6">
    <source>
        <dbReference type="SAM" id="SignalP"/>
    </source>
</evidence>
<sequence length="260" mass="28011">MTASLRILAGLALASVSSQALAEDNFTPGDLTEEQASKRYVVDIGVAGFVNPKYDGADEYIIYPLPLIGFSRFYLPGFGQVKEGETEGIFIYPSFGFVGERKPSDDESLADTTRVPWAGELGLGAGFRKDWFRAFIEVRHGFNGHRGFVGRGGIDLIMPVTDRLTFVIGPRVDMANGSYMNTYFSVAGGGASGPYNADGGFKSVGGVARASYALTDAIGLHLQGGYDRLIGDAADSPITQNDNMWSVGFGATYRFAWDMF</sequence>
<keyword evidence="4" id="KW-0472">Membrane</keyword>
<comment type="subcellular location">
    <subcellularLocation>
        <location evidence="1">Cell outer membrane</location>
    </subcellularLocation>
</comment>
<gene>
    <name evidence="7" type="ORF">PsAD2_03153</name>
</gene>
<evidence type="ECO:0000256" key="2">
    <source>
        <dbReference type="ARBA" id="ARBA00005722"/>
    </source>
</evidence>
<dbReference type="EMBL" id="LMCB01000034">
    <property type="protein sequence ID" value="KZL17286.1"/>
    <property type="molecule type" value="Genomic_DNA"/>
</dbReference>
<comment type="similarity">
    <text evidence="2">Belongs to the MipA/OmpV family.</text>
</comment>
<organism evidence="7 8">
    <name type="scientific">Pseudovibrio axinellae</name>
    <dbReference type="NCBI Taxonomy" id="989403"/>
    <lineage>
        <taxon>Bacteria</taxon>
        <taxon>Pseudomonadati</taxon>
        <taxon>Pseudomonadota</taxon>
        <taxon>Alphaproteobacteria</taxon>
        <taxon>Hyphomicrobiales</taxon>
        <taxon>Stappiaceae</taxon>
        <taxon>Pseudovibrio</taxon>
    </lineage>
</organism>
<evidence type="ECO:0000256" key="4">
    <source>
        <dbReference type="ARBA" id="ARBA00023136"/>
    </source>
</evidence>
<dbReference type="AlphaFoldDB" id="A0A165X2R0"/>
<dbReference type="Pfam" id="PF06629">
    <property type="entry name" value="MipA"/>
    <property type="match status" value="1"/>
</dbReference>
<dbReference type="InterPro" id="IPR010583">
    <property type="entry name" value="MipA"/>
</dbReference>
<dbReference type="STRING" id="989403.SAMN05421798_10283"/>
<name>A0A165X2R0_9HYPH</name>
<proteinExistence type="inferred from homology"/>
<dbReference type="PANTHER" id="PTHR38776">
    <property type="entry name" value="MLTA-INTERACTING PROTEIN-RELATED"/>
    <property type="match status" value="1"/>
</dbReference>
<dbReference type="RefSeq" id="WP_068007826.1">
    <property type="nucleotide sequence ID" value="NZ_FOFM01000002.1"/>
</dbReference>
<keyword evidence="8" id="KW-1185">Reference proteome</keyword>